<dbReference type="Proteomes" id="UP000777438">
    <property type="component" value="Unassembled WGS sequence"/>
</dbReference>
<name>A0A9P9ASV8_9HYPO</name>
<accession>A0A9P9ASV8</accession>
<organism evidence="2 3">
    <name type="scientific">Thelonectria olida</name>
    <dbReference type="NCBI Taxonomy" id="1576542"/>
    <lineage>
        <taxon>Eukaryota</taxon>
        <taxon>Fungi</taxon>
        <taxon>Dikarya</taxon>
        <taxon>Ascomycota</taxon>
        <taxon>Pezizomycotina</taxon>
        <taxon>Sordariomycetes</taxon>
        <taxon>Hypocreomycetidae</taxon>
        <taxon>Hypocreales</taxon>
        <taxon>Nectriaceae</taxon>
        <taxon>Thelonectria</taxon>
    </lineage>
</organism>
<comment type="caution">
    <text evidence="2">The sequence shown here is derived from an EMBL/GenBank/DDBJ whole genome shotgun (WGS) entry which is preliminary data.</text>
</comment>
<feature type="compositionally biased region" description="Low complexity" evidence="1">
    <location>
        <begin position="108"/>
        <end position="127"/>
    </location>
</feature>
<proteinExistence type="predicted"/>
<feature type="region of interest" description="Disordered" evidence="1">
    <location>
        <begin position="92"/>
        <end position="141"/>
    </location>
</feature>
<protein>
    <submittedName>
        <fullName evidence="2">Uncharacterized protein</fullName>
    </submittedName>
</protein>
<dbReference type="AlphaFoldDB" id="A0A9P9ASV8"/>
<dbReference type="EMBL" id="JAGPYM010000002">
    <property type="protein sequence ID" value="KAH6898697.1"/>
    <property type="molecule type" value="Genomic_DNA"/>
</dbReference>
<keyword evidence="3" id="KW-1185">Reference proteome</keyword>
<evidence type="ECO:0000313" key="3">
    <source>
        <dbReference type="Proteomes" id="UP000777438"/>
    </source>
</evidence>
<gene>
    <name evidence="2" type="ORF">B0T10DRAFT_116946</name>
</gene>
<evidence type="ECO:0000256" key="1">
    <source>
        <dbReference type="SAM" id="MobiDB-lite"/>
    </source>
</evidence>
<evidence type="ECO:0000313" key="2">
    <source>
        <dbReference type="EMBL" id="KAH6898697.1"/>
    </source>
</evidence>
<sequence length="154" mass="16818">MNACTSLRERRHDSVIYPWLPSPLLTLSIIHPSIHVPRCSPFPIITLKRTPSPLPGLFPSPTWPFCRTGTIIALFAIIDALPITCCSLSLEEDTPVPPEQKHQKQRRGSPSGSPPMSQLPQSPSPSLTLNRPTKSLGGIRGAFTRLGARRAALV</sequence>
<reference evidence="2 3" key="1">
    <citation type="journal article" date="2021" name="Nat. Commun.">
        <title>Genetic determinants of endophytism in the Arabidopsis root mycobiome.</title>
        <authorList>
            <person name="Mesny F."/>
            <person name="Miyauchi S."/>
            <person name="Thiergart T."/>
            <person name="Pickel B."/>
            <person name="Atanasova L."/>
            <person name="Karlsson M."/>
            <person name="Huettel B."/>
            <person name="Barry K.W."/>
            <person name="Haridas S."/>
            <person name="Chen C."/>
            <person name="Bauer D."/>
            <person name="Andreopoulos W."/>
            <person name="Pangilinan J."/>
            <person name="LaButti K."/>
            <person name="Riley R."/>
            <person name="Lipzen A."/>
            <person name="Clum A."/>
            <person name="Drula E."/>
            <person name="Henrissat B."/>
            <person name="Kohler A."/>
            <person name="Grigoriev I.V."/>
            <person name="Martin F.M."/>
            <person name="Hacquard S."/>
        </authorList>
    </citation>
    <scope>NUCLEOTIDE SEQUENCE [LARGE SCALE GENOMIC DNA]</scope>
    <source>
        <strain evidence="2 3">MPI-CAGE-CH-0241</strain>
    </source>
</reference>